<evidence type="ECO:0000259" key="2">
    <source>
        <dbReference type="Pfam" id="PF13477"/>
    </source>
</evidence>
<organism evidence="3 4">
    <name type="scientific">Ectopseudomonas oleovorans</name>
    <name type="common">Pseudomonas oleovorans</name>
    <dbReference type="NCBI Taxonomy" id="301"/>
    <lineage>
        <taxon>Bacteria</taxon>
        <taxon>Pseudomonadati</taxon>
        <taxon>Pseudomonadota</taxon>
        <taxon>Gammaproteobacteria</taxon>
        <taxon>Pseudomonadales</taxon>
        <taxon>Pseudomonadaceae</taxon>
        <taxon>Ectopseudomonas</taxon>
    </lineage>
</organism>
<dbReference type="EC" id="2.4.1.52" evidence="3"/>
<dbReference type="CDD" id="cd03808">
    <property type="entry name" value="GT4_CapM-like"/>
    <property type="match status" value="1"/>
</dbReference>
<reference evidence="3 4" key="1">
    <citation type="submission" date="2018-06" db="EMBL/GenBank/DDBJ databases">
        <authorList>
            <consortium name="Pathogen Informatics"/>
            <person name="Doyle S."/>
        </authorList>
    </citation>
    <scope>NUCLEOTIDE SEQUENCE [LARGE SCALE GENOMIC DNA]</scope>
    <source>
        <strain evidence="3 4">NCTC10692</strain>
    </source>
</reference>
<dbReference type="RefSeq" id="WP_074859204.1">
    <property type="nucleotide sequence ID" value="NZ_FNZC01000037.1"/>
</dbReference>
<gene>
    <name evidence="3" type="primary">tagE</name>
    <name evidence="3" type="ORF">NCTC10692_04243</name>
</gene>
<dbReference type="InterPro" id="IPR001296">
    <property type="entry name" value="Glyco_trans_1"/>
</dbReference>
<dbReference type="GO" id="GO:0047265">
    <property type="term" value="F:poly(glycerol-phosphate) alpha-glucosyltransferase activity"/>
    <property type="evidence" value="ECO:0007669"/>
    <property type="project" value="UniProtKB-EC"/>
</dbReference>
<dbReference type="Gene3D" id="3.40.50.2000">
    <property type="entry name" value="Glycogen Phosphorylase B"/>
    <property type="match status" value="2"/>
</dbReference>
<dbReference type="SUPFAM" id="SSF53756">
    <property type="entry name" value="UDP-Glycosyltransferase/glycogen phosphorylase"/>
    <property type="match status" value="1"/>
</dbReference>
<accession>A0A379JYR2</accession>
<feature type="domain" description="Glycosyl transferase family 1" evidence="1">
    <location>
        <begin position="195"/>
        <end position="352"/>
    </location>
</feature>
<feature type="domain" description="Glycosyltransferase subfamily 4-like N-terminal" evidence="2">
    <location>
        <begin position="5"/>
        <end position="157"/>
    </location>
</feature>
<evidence type="ECO:0000313" key="3">
    <source>
        <dbReference type="EMBL" id="SUD53702.1"/>
    </source>
</evidence>
<evidence type="ECO:0000313" key="4">
    <source>
        <dbReference type="Proteomes" id="UP000255303"/>
    </source>
</evidence>
<dbReference type="Proteomes" id="UP000255303">
    <property type="component" value="Unassembled WGS sequence"/>
</dbReference>
<dbReference type="PANTHER" id="PTHR12526:SF638">
    <property type="entry name" value="SPORE COAT PROTEIN SA"/>
    <property type="match status" value="1"/>
</dbReference>
<dbReference type="PANTHER" id="PTHR12526">
    <property type="entry name" value="GLYCOSYLTRANSFERASE"/>
    <property type="match status" value="1"/>
</dbReference>
<dbReference type="GO" id="GO:1901135">
    <property type="term" value="P:carbohydrate derivative metabolic process"/>
    <property type="evidence" value="ECO:0007669"/>
    <property type="project" value="UniProtKB-ARBA"/>
</dbReference>
<proteinExistence type="predicted"/>
<evidence type="ECO:0000259" key="1">
    <source>
        <dbReference type="Pfam" id="PF00534"/>
    </source>
</evidence>
<dbReference type="EMBL" id="UGUV01000002">
    <property type="protein sequence ID" value="SUD53702.1"/>
    <property type="molecule type" value="Genomic_DNA"/>
</dbReference>
<dbReference type="Pfam" id="PF00534">
    <property type="entry name" value="Glycos_transf_1"/>
    <property type="match status" value="1"/>
</dbReference>
<dbReference type="AlphaFoldDB" id="A0A379JYR2"/>
<keyword evidence="3" id="KW-0328">Glycosyltransferase</keyword>
<keyword evidence="3" id="KW-0808">Transferase</keyword>
<dbReference type="InterPro" id="IPR028098">
    <property type="entry name" value="Glyco_trans_4-like_N"/>
</dbReference>
<dbReference type="Pfam" id="PF13477">
    <property type="entry name" value="Glyco_trans_4_2"/>
    <property type="match status" value="1"/>
</dbReference>
<sequence>MPNKVVLLGTVAASTINFRGDLIRTLVAEGHDVYCFCTDFDDDSESIIVGMGAKPVTYRLSRAGMNPFADLKTISILKKLLKDIKPDIVLSFFVKPVICGSIAARLAGVKHRYAMLEGLGYVFTDLPSGLSFKQKILRKIQVFLYRLALPCIDKLIFLNHDDPADLLEKNNLKAKSVHVLGGIGLNLQDYPFTPAPVDPVRFLFIGRLLAEKGIFEYVEAARLVKKQHPAAEFVVLGGLDEENPGGLKREALNQLLAEGIIEYPGHVSNVPDWIAGSSVFVLPSYREGMPRSTQEAMAMGRAVITSDAPGCRETVEQGVNGFIVPRWNVQALAEKMIYLIENPSEITRMGNESHRIAVDKFDANKVNQRLMEILELKTS</sequence>
<name>A0A379JYR2_ECTOL</name>
<protein>
    <submittedName>
        <fullName evidence="3">Glycosyl transferase family protein</fullName>
        <ecNumber evidence="3">2.4.1.52</ecNumber>
    </submittedName>
</protein>